<dbReference type="PANTHER" id="PTHR12865">
    <property type="entry name" value="PHOSPHATIDYLINOSITOL 4-KINASE TYPE-II"/>
    <property type="match status" value="1"/>
</dbReference>
<evidence type="ECO:0000256" key="1">
    <source>
        <dbReference type="ARBA" id="ARBA00004236"/>
    </source>
</evidence>
<feature type="compositionally biased region" description="Polar residues" evidence="9">
    <location>
        <begin position="1043"/>
        <end position="1063"/>
    </location>
</feature>
<dbReference type="InterPro" id="IPR039756">
    <property type="entry name" value="Lsb6/PI4K2"/>
</dbReference>
<dbReference type="GO" id="GO:0005524">
    <property type="term" value="F:ATP binding"/>
    <property type="evidence" value="ECO:0007669"/>
    <property type="project" value="UniProtKB-KW"/>
</dbReference>
<keyword evidence="6 11" id="KW-0418">Kinase</keyword>
<protein>
    <recommendedName>
        <fullName evidence="2">1-phosphatidylinositol 4-kinase</fullName>
        <ecNumber evidence="2">2.7.1.67</ecNumber>
    </recommendedName>
</protein>
<evidence type="ECO:0000256" key="7">
    <source>
        <dbReference type="ARBA" id="ARBA00022840"/>
    </source>
</evidence>
<organism evidence="11 12">
    <name type="scientific">Stemphylium lycopersici</name>
    <name type="common">Tomato gray leaf spot disease fungus</name>
    <name type="synonym">Thyrospora lycopersici</name>
    <dbReference type="NCBI Taxonomy" id="183478"/>
    <lineage>
        <taxon>Eukaryota</taxon>
        <taxon>Fungi</taxon>
        <taxon>Dikarya</taxon>
        <taxon>Ascomycota</taxon>
        <taxon>Pezizomycotina</taxon>
        <taxon>Dothideomycetes</taxon>
        <taxon>Pleosporomycetidae</taxon>
        <taxon>Pleosporales</taxon>
        <taxon>Pleosporineae</taxon>
        <taxon>Pleosporaceae</taxon>
        <taxon>Stemphylium</taxon>
    </lineage>
</organism>
<evidence type="ECO:0000313" key="12">
    <source>
        <dbReference type="Proteomes" id="UP000249619"/>
    </source>
</evidence>
<dbReference type="GO" id="GO:0046854">
    <property type="term" value="P:phosphatidylinositol phosphate biosynthetic process"/>
    <property type="evidence" value="ECO:0007669"/>
    <property type="project" value="TreeGrafter"/>
</dbReference>
<feature type="domain" description="PI3K/PI4K catalytic" evidence="10">
    <location>
        <begin position="589"/>
        <end position="999"/>
    </location>
</feature>
<dbReference type="GO" id="GO:0000329">
    <property type="term" value="C:fungal-type vacuole membrane"/>
    <property type="evidence" value="ECO:0007669"/>
    <property type="project" value="TreeGrafter"/>
</dbReference>
<keyword evidence="12" id="KW-1185">Reference proteome</keyword>
<dbReference type="GO" id="GO:0072686">
    <property type="term" value="C:mitotic spindle"/>
    <property type="evidence" value="ECO:0007669"/>
    <property type="project" value="InterPro"/>
</dbReference>
<feature type="compositionally biased region" description="Polar residues" evidence="9">
    <location>
        <begin position="866"/>
        <end position="884"/>
    </location>
</feature>
<dbReference type="InterPro" id="IPR000403">
    <property type="entry name" value="PI3/4_kinase_cat_dom"/>
</dbReference>
<feature type="region of interest" description="Disordered" evidence="9">
    <location>
        <begin position="253"/>
        <end position="344"/>
    </location>
</feature>
<evidence type="ECO:0000256" key="8">
    <source>
        <dbReference type="ARBA" id="ARBA00023136"/>
    </source>
</evidence>
<evidence type="ECO:0000256" key="3">
    <source>
        <dbReference type="ARBA" id="ARBA00022475"/>
    </source>
</evidence>
<dbReference type="EC" id="2.7.1.67" evidence="2"/>
<dbReference type="GO" id="GO:0042729">
    <property type="term" value="C:DASH complex"/>
    <property type="evidence" value="ECO:0007669"/>
    <property type="project" value="InterPro"/>
</dbReference>
<reference evidence="12" key="1">
    <citation type="submission" date="2018-05" db="EMBL/GenBank/DDBJ databases">
        <title>Draft genome sequence of Stemphylium lycopersici strain CIDEFI 213.</title>
        <authorList>
            <person name="Medina R."/>
            <person name="Franco M.E.E."/>
            <person name="Lucentini C.G."/>
            <person name="Saparrat M.C.N."/>
            <person name="Balatti P.A."/>
        </authorList>
    </citation>
    <scope>NUCLEOTIDE SEQUENCE [LARGE SCALE GENOMIC DNA]</scope>
    <source>
        <strain evidence="12">CIDEFI 213</strain>
    </source>
</reference>
<dbReference type="InterPro" id="IPR013964">
    <property type="entry name" value="DASH_Ask1"/>
</dbReference>
<evidence type="ECO:0000256" key="9">
    <source>
        <dbReference type="SAM" id="MobiDB-lite"/>
    </source>
</evidence>
<feature type="region of interest" description="Disordered" evidence="9">
    <location>
        <begin position="1017"/>
        <end position="1138"/>
    </location>
</feature>
<feature type="region of interest" description="Disordered" evidence="9">
    <location>
        <begin position="472"/>
        <end position="504"/>
    </location>
</feature>
<dbReference type="GO" id="GO:0007030">
    <property type="term" value="P:Golgi organization"/>
    <property type="evidence" value="ECO:0007669"/>
    <property type="project" value="TreeGrafter"/>
</dbReference>
<name>A0A364MXI2_STELY</name>
<feature type="region of interest" description="Disordered" evidence="9">
    <location>
        <begin position="441"/>
        <end position="460"/>
    </location>
</feature>
<dbReference type="EMBL" id="QGDH01000114">
    <property type="protein sequence ID" value="RAR06558.1"/>
    <property type="molecule type" value="Genomic_DNA"/>
</dbReference>
<feature type="compositionally biased region" description="Basic residues" evidence="9">
    <location>
        <begin position="488"/>
        <end position="499"/>
    </location>
</feature>
<proteinExistence type="predicted"/>
<keyword evidence="8" id="KW-0472">Membrane</keyword>
<dbReference type="STRING" id="183478.A0A364MXI2"/>
<feature type="compositionally biased region" description="Polar residues" evidence="9">
    <location>
        <begin position="1072"/>
        <end position="1081"/>
    </location>
</feature>
<feature type="compositionally biased region" description="Acidic residues" evidence="9">
    <location>
        <begin position="86"/>
        <end position="97"/>
    </location>
</feature>
<feature type="compositionally biased region" description="Polar residues" evidence="9">
    <location>
        <begin position="216"/>
        <end position="234"/>
    </location>
</feature>
<keyword evidence="3" id="KW-1003">Cell membrane</keyword>
<feature type="compositionally biased region" description="Acidic residues" evidence="9">
    <location>
        <begin position="442"/>
        <end position="452"/>
    </location>
</feature>
<feature type="compositionally biased region" description="Basic and acidic residues" evidence="9">
    <location>
        <begin position="1082"/>
        <end position="1092"/>
    </location>
</feature>
<evidence type="ECO:0000256" key="4">
    <source>
        <dbReference type="ARBA" id="ARBA00022679"/>
    </source>
</evidence>
<dbReference type="GO" id="GO:0005768">
    <property type="term" value="C:endosome"/>
    <property type="evidence" value="ECO:0007669"/>
    <property type="project" value="TreeGrafter"/>
</dbReference>
<feature type="region of interest" description="Disordered" evidence="9">
    <location>
        <begin position="837"/>
        <end position="885"/>
    </location>
</feature>
<feature type="region of interest" description="Disordered" evidence="9">
    <location>
        <begin position="186"/>
        <end position="234"/>
    </location>
</feature>
<feature type="region of interest" description="Disordered" evidence="9">
    <location>
        <begin position="728"/>
        <end position="777"/>
    </location>
</feature>
<dbReference type="GO" id="GO:0007032">
    <property type="term" value="P:endosome organization"/>
    <property type="evidence" value="ECO:0007669"/>
    <property type="project" value="TreeGrafter"/>
</dbReference>
<feature type="compositionally biased region" description="Polar residues" evidence="9">
    <location>
        <begin position="472"/>
        <end position="487"/>
    </location>
</feature>
<evidence type="ECO:0000256" key="6">
    <source>
        <dbReference type="ARBA" id="ARBA00022777"/>
    </source>
</evidence>
<feature type="region of interest" description="Disordered" evidence="9">
    <location>
        <begin position="83"/>
        <end position="159"/>
    </location>
</feature>
<accession>A0A364MXI2</accession>
<dbReference type="Pfam" id="PF00454">
    <property type="entry name" value="PI3_PI4_kinase"/>
    <property type="match status" value="1"/>
</dbReference>
<dbReference type="Pfam" id="PF08655">
    <property type="entry name" value="DASH_Ask1"/>
    <property type="match status" value="1"/>
</dbReference>
<comment type="subcellular location">
    <subcellularLocation>
        <location evidence="1">Cell membrane</location>
    </subcellularLocation>
</comment>
<keyword evidence="4" id="KW-0808">Transferase</keyword>
<evidence type="ECO:0000313" key="11">
    <source>
        <dbReference type="EMBL" id="RAR06558.1"/>
    </source>
</evidence>
<gene>
    <name evidence="11" type="ORF">DDE83_006893</name>
</gene>
<dbReference type="GO" id="GO:0005886">
    <property type="term" value="C:plasma membrane"/>
    <property type="evidence" value="ECO:0007669"/>
    <property type="project" value="UniProtKB-SubCell"/>
</dbReference>
<keyword evidence="5" id="KW-0547">Nucleotide-binding</keyword>
<feature type="compositionally biased region" description="Basic and acidic residues" evidence="9">
    <location>
        <begin position="837"/>
        <end position="865"/>
    </location>
</feature>
<evidence type="ECO:0000259" key="10">
    <source>
        <dbReference type="PROSITE" id="PS50290"/>
    </source>
</evidence>
<feature type="region of interest" description="Disordered" evidence="9">
    <location>
        <begin position="392"/>
        <end position="412"/>
    </location>
</feature>
<evidence type="ECO:0000256" key="2">
    <source>
        <dbReference type="ARBA" id="ARBA00012169"/>
    </source>
</evidence>
<evidence type="ECO:0000256" key="5">
    <source>
        <dbReference type="ARBA" id="ARBA00022741"/>
    </source>
</evidence>
<dbReference type="GO" id="GO:0008608">
    <property type="term" value="P:attachment of spindle microtubules to kinetochore"/>
    <property type="evidence" value="ECO:0007669"/>
    <property type="project" value="InterPro"/>
</dbReference>
<dbReference type="GO" id="GO:0004430">
    <property type="term" value="F:1-phosphatidylinositol 4-kinase activity"/>
    <property type="evidence" value="ECO:0007669"/>
    <property type="project" value="UniProtKB-EC"/>
</dbReference>
<comment type="caution">
    <text evidence="11">The sequence shown here is derived from an EMBL/GenBank/DDBJ whole genome shotgun (WGS) entry which is preliminary data.</text>
</comment>
<dbReference type="Proteomes" id="UP000249619">
    <property type="component" value="Unassembled WGS sequence"/>
</dbReference>
<keyword evidence="7" id="KW-0067">ATP-binding</keyword>
<dbReference type="AlphaFoldDB" id="A0A364MXI2"/>
<dbReference type="PANTHER" id="PTHR12865:SF1">
    <property type="entry name" value="PHOSPHATIDYLINOSITOL 4-KINASE TYPE 2"/>
    <property type="match status" value="1"/>
</dbReference>
<dbReference type="PROSITE" id="PS50290">
    <property type="entry name" value="PI3_4_KINASE_3"/>
    <property type="match status" value="1"/>
</dbReference>
<dbReference type="GO" id="GO:0005802">
    <property type="term" value="C:trans-Golgi network"/>
    <property type="evidence" value="ECO:0007669"/>
    <property type="project" value="TreeGrafter"/>
</dbReference>
<sequence length="1195" mass="135650">MSRQSMAPQRNLSLTEELEKLEQSITLTLQEIDQNFSRAHRIVTTGILPIVEQYGKHSEAVWEGSRFWKQFFEASANVSLSGYEAPDQDESAVQEETEQSHTYEDETVEDEDTMTGATTTPPRPKSAQEEEPESTIAFDSPSLGHSTPRAPPSNKKTMQMEGDISSDEEEPQFAGMSSPYEALKSEFRPNLGGTKTPKLEPVTPGKGQALPDMSGFDSSPFMQQTATKQQSYTNHDPLLHRVLDKTYRVQATPIISPRKYKPTGAFTPRTAQRGAPTPRSVTSKLPAWGEDSSPPSSPAPQLRADIFSPMKTPRTPGVSVQTPAKGKQPMSIQRTGGTVFDDSDEDEDEIEIFSPPKTIQFHIPQSKLMQTPAREASKRIVDDLLMTAGGDMTDTTGGMDEDSPSVVRRQNTTDPRFLRFWKPTMPKSKRPPTSGYARIAQAEEEEDSGSDFEGDHHQSSLSNAQFAPIQPQRNSDMCMNGSGQNSPNHKRTSSGRRPRANSGVDIKAINARFERWADEIAQKFKIKKGKDSAEDESLEIHHSVFHAPDWVRPATAESLTFDYDVPSDRLTKLEFDDIVESVRTAIEMEMHPKLITQGSSGSYFARNTKGKVVGVFKPKDEEPYASRNPKWTKWFHRNFFPFFFGRPCLIPNLSYISEAAAYVLDTQLRTNLVPYTEVVGLSSKSFHYDFWDRRAYYRKRKPLPEKLGSFQVFLKGFKDANIFLKENPWPDQHHTTQNAERAARKKKRRWAEDCRPSGAQSDGEDDEEQAGMMDQHQEQRGFWTPALQQSFREQLEKLVILDYIMRNTDRGLDNWMIRIDQKTQQATIVAEPPKLDEDVEVQDHQPSDYTRHSMEAMDPYGRREPMTTTSRSNTPKQTGPTPTATIGAIDNSLSWPWKHPDAWRSYPFGWLFLPVSLIGQPFSEATRRHFLPLLTSKQWWSDTQSALRKCFSQDADFKERMYAKQIAVMKGQAWNVVETLKTPDLGPLELTRRARVCVWDDIVEIPIAVPLRAPSAEMRRKQLQPPGRTPRLEEEHEEMDITALSTPPQKPQQQQDFLTNSPPLESALENRFNLTRGSSSLDVRHTDRDRGPESPATVSDVYWGSRDMQNKQANGGGRPANHARLSYDPPGRNVRDSKHHRRFSLTHRRDLDDYGFDDDGDLGYAANEDMEGNRKKVIVERLEMVKGRNPVFTWC</sequence>